<feature type="domain" description="SPOR" evidence="3">
    <location>
        <begin position="216"/>
        <end position="301"/>
    </location>
</feature>
<name>A0A839V1E8_9PROT</name>
<dbReference type="InterPro" id="IPR007730">
    <property type="entry name" value="SPOR-like_dom"/>
</dbReference>
<proteinExistence type="predicted"/>
<dbReference type="PROSITE" id="PS51724">
    <property type="entry name" value="SPOR"/>
    <property type="match status" value="1"/>
</dbReference>
<keyword evidence="2" id="KW-0472">Membrane</keyword>
<keyword evidence="2" id="KW-0812">Transmembrane</keyword>
<dbReference type="Gene3D" id="3.30.70.1070">
    <property type="entry name" value="Sporulation related repeat"/>
    <property type="match status" value="1"/>
</dbReference>
<feature type="region of interest" description="Disordered" evidence="1">
    <location>
        <begin position="1"/>
        <end position="68"/>
    </location>
</feature>
<organism evidence="4 5">
    <name type="scientific">Endobacter medicaginis</name>
    <dbReference type="NCBI Taxonomy" id="1181271"/>
    <lineage>
        <taxon>Bacteria</taxon>
        <taxon>Pseudomonadati</taxon>
        <taxon>Pseudomonadota</taxon>
        <taxon>Alphaproteobacteria</taxon>
        <taxon>Acetobacterales</taxon>
        <taxon>Acetobacteraceae</taxon>
        <taxon>Endobacter</taxon>
    </lineage>
</organism>
<sequence length="301" mass="31217">MRDGSERREPTWSGSAGRAAARDDRDESAFAPIGRASADTTPERPRAASPHFRDDTPDLGIRPPPSTDRATRRLAIGAASLAALLVVLVGAWSLLGHRHHGLVVISAPPGPVRVKPLNPGGMQVQALPSLGDDDGDGKPKLAPAPEQPRPQALQHQVDEARRDAAPPPAPQLAAPPSAPAPEHDSTPVAPVAAAPAAPQPEPKPAAAEPLHPAPTGPATGSHQVQLGALASEVSARTEWKRLTARAPALLAGHTPTVERITNHAGETFWRLRTGGFDTTAQASEFCVRIRAAGGACTPAGF</sequence>
<keyword evidence="5" id="KW-1185">Reference proteome</keyword>
<dbReference type="InterPro" id="IPR036680">
    <property type="entry name" value="SPOR-like_sf"/>
</dbReference>
<dbReference type="RefSeq" id="WP_183274912.1">
    <property type="nucleotide sequence ID" value="NZ_JACHXV010000004.1"/>
</dbReference>
<evidence type="ECO:0000313" key="4">
    <source>
        <dbReference type="EMBL" id="MBB3173359.1"/>
    </source>
</evidence>
<comment type="caution">
    <text evidence="4">The sequence shown here is derived from an EMBL/GenBank/DDBJ whole genome shotgun (WGS) entry which is preliminary data.</text>
</comment>
<dbReference type="EMBL" id="JACHXV010000004">
    <property type="protein sequence ID" value="MBB3173359.1"/>
    <property type="molecule type" value="Genomic_DNA"/>
</dbReference>
<keyword evidence="2" id="KW-1133">Transmembrane helix</keyword>
<feature type="compositionally biased region" description="Basic and acidic residues" evidence="1">
    <location>
        <begin position="1"/>
        <end position="10"/>
    </location>
</feature>
<dbReference type="SUPFAM" id="SSF110997">
    <property type="entry name" value="Sporulation related repeat"/>
    <property type="match status" value="1"/>
</dbReference>
<evidence type="ECO:0000259" key="3">
    <source>
        <dbReference type="PROSITE" id="PS51724"/>
    </source>
</evidence>
<protein>
    <recommendedName>
        <fullName evidence="3">SPOR domain-containing protein</fullName>
    </recommendedName>
</protein>
<reference evidence="4 5" key="1">
    <citation type="submission" date="2020-08" db="EMBL/GenBank/DDBJ databases">
        <title>Genomic Encyclopedia of Type Strains, Phase III (KMG-III): the genomes of soil and plant-associated and newly described type strains.</title>
        <authorList>
            <person name="Whitman W."/>
        </authorList>
    </citation>
    <scope>NUCLEOTIDE SEQUENCE [LARGE SCALE GENOMIC DNA]</scope>
    <source>
        <strain evidence="4 5">CECT 8088</strain>
    </source>
</reference>
<dbReference type="Pfam" id="PF05036">
    <property type="entry name" value="SPOR"/>
    <property type="match status" value="1"/>
</dbReference>
<feature type="region of interest" description="Disordered" evidence="1">
    <location>
        <begin position="116"/>
        <end position="221"/>
    </location>
</feature>
<dbReference type="Proteomes" id="UP000557688">
    <property type="component" value="Unassembled WGS sequence"/>
</dbReference>
<feature type="transmembrane region" description="Helical" evidence="2">
    <location>
        <begin position="74"/>
        <end position="95"/>
    </location>
</feature>
<evidence type="ECO:0000256" key="1">
    <source>
        <dbReference type="SAM" id="MobiDB-lite"/>
    </source>
</evidence>
<dbReference type="AlphaFoldDB" id="A0A839V1E8"/>
<evidence type="ECO:0000313" key="5">
    <source>
        <dbReference type="Proteomes" id="UP000557688"/>
    </source>
</evidence>
<feature type="compositionally biased region" description="Basic and acidic residues" evidence="1">
    <location>
        <begin position="41"/>
        <end position="56"/>
    </location>
</feature>
<dbReference type="GO" id="GO:0042834">
    <property type="term" value="F:peptidoglycan binding"/>
    <property type="evidence" value="ECO:0007669"/>
    <property type="project" value="InterPro"/>
</dbReference>
<feature type="compositionally biased region" description="Low complexity" evidence="1">
    <location>
        <begin position="187"/>
        <end position="196"/>
    </location>
</feature>
<evidence type="ECO:0000256" key="2">
    <source>
        <dbReference type="SAM" id="Phobius"/>
    </source>
</evidence>
<accession>A0A839V1E8</accession>
<gene>
    <name evidence="4" type="ORF">FHR90_001182</name>
</gene>